<name>A0ABV0VI68_9TELE</name>
<evidence type="ECO:0000313" key="2">
    <source>
        <dbReference type="Proteomes" id="UP001482620"/>
    </source>
</evidence>
<keyword evidence="2" id="KW-1185">Reference proteome</keyword>
<proteinExistence type="predicted"/>
<comment type="caution">
    <text evidence="1">The sequence shown here is derived from an EMBL/GenBank/DDBJ whole genome shotgun (WGS) entry which is preliminary data.</text>
</comment>
<reference evidence="1 2" key="1">
    <citation type="submission" date="2021-06" db="EMBL/GenBank/DDBJ databases">
        <authorList>
            <person name="Palmer J.M."/>
        </authorList>
    </citation>
    <scope>NUCLEOTIDE SEQUENCE [LARGE SCALE GENOMIC DNA]</scope>
    <source>
        <strain evidence="2">if_2019</strain>
        <tissue evidence="1">Muscle</tissue>
    </source>
</reference>
<dbReference type="EMBL" id="JAHRIQ010108361">
    <property type="protein sequence ID" value="MEQ2256930.1"/>
    <property type="molecule type" value="Genomic_DNA"/>
</dbReference>
<gene>
    <name evidence="1" type="ORF">ILYODFUR_029107</name>
</gene>
<dbReference type="Proteomes" id="UP001482620">
    <property type="component" value="Unassembled WGS sequence"/>
</dbReference>
<accession>A0ABV0VI68</accession>
<evidence type="ECO:0000313" key="1">
    <source>
        <dbReference type="EMBL" id="MEQ2256930.1"/>
    </source>
</evidence>
<organism evidence="1 2">
    <name type="scientific">Ilyodon furcidens</name>
    <name type="common">goldbreast splitfin</name>
    <dbReference type="NCBI Taxonomy" id="33524"/>
    <lineage>
        <taxon>Eukaryota</taxon>
        <taxon>Metazoa</taxon>
        <taxon>Chordata</taxon>
        <taxon>Craniata</taxon>
        <taxon>Vertebrata</taxon>
        <taxon>Euteleostomi</taxon>
        <taxon>Actinopterygii</taxon>
        <taxon>Neopterygii</taxon>
        <taxon>Teleostei</taxon>
        <taxon>Neoteleostei</taxon>
        <taxon>Acanthomorphata</taxon>
        <taxon>Ovalentaria</taxon>
        <taxon>Atherinomorphae</taxon>
        <taxon>Cyprinodontiformes</taxon>
        <taxon>Goodeidae</taxon>
        <taxon>Ilyodon</taxon>
    </lineage>
</organism>
<sequence length="132" mass="14877">MGQCGISKALDPLNMMLPTSCLTVRSEFFRLASFALFLLNIQSCPATVEDNFSRLFPGSCSFSHDSILMNVGEGWNMHGPVNLELHFVVHLLLHHQRLEKAPHYSRYILLIHPTMIKTPRSCSGGRNLLLIQ</sequence>
<protein>
    <submittedName>
        <fullName evidence="1">Uncharacterized protein</fullName>
    </submittedName>
</protein>